<dbReference type="InterPro" id="IPR034164">
    <property type="entry name" value="Pepsin-like_dom"/>
</dbReference>
<keyword evidence="6" id="KW-0064">Aspartyl protease</keyword>
<evidence type="ECO:0000256" key="2">
    <source>
        <dbReference type="ARBA" id="ARBA00007447"/>
    </source>
</evidence>
<sequence>MSFLKANFRSSVGAARQADHLRRKKASLEVSRALNHPAEVVKRDNKYAVVSAVAPTQTNSVGINQDGTDFSYFIEAGIGSASTPLFLLIDTGAGTSWAMGSGCKSTACGMHNSFGPDDSTTYKDSSHVFSIAYGSGSVAGTLAEDSISVAGLKVTMTFGIANTTSDDFTHFPFDGILGLSMNKGATDNFMASIKEDNLLGSNIFSVALSRNSDGQNTGEITFGATNPDKFTGDITYTSVSSGSNGDWAVPMDGLSYDGKDAGISGRLAYIDTGTSYVFGPPDDVAAIHKVIPDASSSDGITFTAPCDTDKPITVTFSGVKYTMSRKDWLSAPSGSGVCTSNIYGHEVVKGSWLLGDLFLKNVYAVFDVDKTRIGKVPLIVSYHQQH</sequence>
<dbReference type="eggNOG" id="KOG1339">
    <property type="taxonomic scope" value="Eukaryota"/>
</dbReference>
<dbReference type="SUPFAM" id="SSF50630">
    <property type="entry name" value="Acid proteases"/>
    <property type="match status" value="1"/>
</dbReference>
<evidence type="ECO:0000256" key="8">
    <source>
        <dbReference type="ARBA" id="ARBA00023136"/>
    </source>
</evidence>
<dbReference type="FunFam" id="2.40.70.10:FF:000085">
    <property type="entry name" value="Aspartic-type endopeptidase (CtsD), putative"/>
    <property type="match status" value="1"/>
</dbReference>
<name>R8BKX4_PHAM7</name>
<dbReference type="CDD" id="cd05471">
    <property type="entry name" value="pepsin_like"/>
    <property type="match status" value="1"/>
</dbReference>
<keyword evidence="3" id="KW-1003">Cell membrane</keyword>
<evidence type="ECO:0000256" key="9">
    <source>
        <dbReference type="ARBA" id="ARBA00023180"/>
    </source>
</evidence>
<evidence type="ECO:0000313" key="14">
    <source>
        <dbReference type="EMBL" id="EOO00023.1"/>
    </source>
</evidence>
<reference evidence="15" key="1">
    <citation type="journal article" date="2013" name="Genome Announc.">
        <title>Draft genome sequence of the ascomycete Phaeoacremonium aleophilum strain UCR-PA7, a causal agent of the esca disease complex in grapevines.</title>
        <authorList>
            <person name="Blanco-Ulate B."/>
            <person name="Rolshausen P."/>
            <person name="Cantu D."/>
        </authorList>
    </citation>
    <scope>NUCLEOTIDE SEQUENCE [LARGE SCALE GENOMIC DNA]</scope>
    <source>
        <strain evidence="15">UCR-PA7</strain>
    </source>
</reference>
<evidence type="ECO:0000256" key="1">
    <source>
        <dbReference type="ARBA" id="ARBA00004236"/>
    </source>
</evidence>
<dbReference type="EMBL" id="KB933118">
    <property type="protein sequence ID" value="EOO00023.1"/>
    <property type="molecule type" value="Genomic_DNA"/>
</dbReference>
<dbReference type="FunFam" id="2.40.70.10:FF:000060">
    <property type="entry name" value="Aspartic-type endopeptidase ctsD"/>
    <property type="match status" value="1"/>
</dbReference>
<dbReference type="Gene3D" id="2.40.70.10">
    <property type="entry name" value="Acid Proteases"/>
    <property type="match status" value="2"/>
</dbReference>
<dbReference type="Proteomes" id="UP000014074">
    <property type="component" value="Unassembled WGS sequence"/>
</dbReference>
<evidence type="ECO:0000313" key="15">
    <source>
        <dbReference type="Proteomes" id="UP000014074"/>
    </source>
</evidence>
<dbReference type="GO" id="GO:0005886">
    <property type="term" value="C:plasma membrane"/>
    <property type="evidence" value="ECO:0007669"/>
    <property type="project" value="UniProtKB-SubCell"/>
</dbReference>
<dbReference type="OrthoDB" id="660550at2759"/>
<evidence type="ECO:0000256" key="7">
    <source>
        <dbReference type="ARBA" id="ARBA00022801"/>
    </source>
</evidence>
<dbReference type="GO" id="GO:0004190">
    <property type="term" value="F:aspartic-type endopeptidase activity"/>
    <property type="evidence" value="ECO:0007669"/>
    <property type="project" value="UniProtKB-KW"/>
</dbReference>
<protein>
    <submittedName>
        <fullName evidence="14">Putative aspartic-type endopeptidase protein</fullName>
    </submittedName>
</protein>
<gene>
    <name evidence="14" type="ORF">UCRPA7_4483</name>
</gene>
<keyword evidence="10" id="KW-0449">Lipoprotein</keyword>
<evidence type="ECO:0000256" key="12">
    <source>
        <dbReference type="PIRSR" id="PIRSR601461-2"/>
    </source>
</evidence>
<dbReference type="GeneID" id="19324938"/>
<evidence type="ECO:0000256" key="6">
    <source>
        <dbReference type="ARBA" id="ARBA00022750"/>
    </source>
</evidence>
<dbReference type="Pfam" id="PF00026">
    <property type="entry name" value="Asp"/>
    <property type="match status" value="1"/>
</dbReference>
<comment type="subcellular location">
    <subcellularLocation>
        <location evidence="1">Cell membrane</location>
    </subcellularLocation>
</comment>
<dbReference type="InterPro" id="IPR001461">
    <property type="entry name" value="Aspartic_peptidase_A1"/>
</dbReference>
<keyword evidence="7" id="KW-0378">Hydrolase</keyword>
<feature type="domain" description="Peptidase A1" evidence="13">
    <location>
        <begin position="72"/>
        <end position="376"/>
    </location>
</feature>
<dbReference type="InterPro" id="IPR033121">
    <property type="entry name" value="PEPTIDASE_A1"/>
</dbReference>
<evidence type="ECO:0000259" key="13">
    <source>
        <dbReference type="PROSITE" id="PS51767"/>
    </source>
</evidence>
<feature type="disulfide bond" evidence="12">
    <location>
        <begin position="103"/>
        <end position="108"/>
    </location>
</feature>
<evidence type="ECO:0000256" key="3">
    <source>
        <dbReference type="ARBA" id="ARBA00022475"/>
    </source>
</evidence>
<feature type="active site" evidence="11">
    <location>
        <position position="90"/>
    </location>
</feature>
<evidence type="ECO:0000256" key="10">
    <source>
        <dbReference type="ARBA" id="ARBA00023288"/>
    </source>
</evidence>
<dbReference type="HOGENOM" id="CLU_013253_1_1_1"/>
<dbReference type="AlphaFoldDB" id="R8BKX4"/>
<keyword evidence="9" id="KW-0325">Glycoprotein</keyword>
<accession>R8BKX4</accession>
<organism evidence="14 15">
    <name type="scientific">Phaeoacremonium minimum (strain UCR-PA7)</name>
    <name type="common">Esca disease fungus</name>
    <name type="synonym">Togninia minima</name>
    <dbReference type="NCBI Taxonomy" id="1286976"/>
    <lineage>
        <taxon>Eukaryota</taxon>
        <taxon>Fungi</taxon>
        <taxon>Dikarya</taxon>
        <taxon>Ascomycota</taxon>
        <taxon>Pezizomycotina</taxon>
        <taxon>Sordariomycetes</taxon>
        <taxon>Sordariomycetidae</taxon>
        <taxon>Togniniales</taxon>
        <taxon>Togniniaceae</taxon>
        <taxon>Phaeoacremonium</taxon>
    </lineage>
</organism>
<dbReference type="PRINTS" id="PR00792">
    <property type="entry name" value="PEPSIN"/>
</dbReference>
<evidence type="ECO:0000256" key="5">
    <source>
        <dbReference type="ARBA" id="ARBA00022729"/>
    </source>
</evidence>
<feature type="disulfide bond" evidence="12">
    <location>
        <begin position="306"/>
        <end position="338"/>
    </location>
</feature>
<proteinExistence type="inferred from homology"/>
<dbReference type="RefSeq" id="XP_007915184.1">
    <property type="nucleotide sequence ID" value="XM_007916993.1"/>
</dbReference>
<dbReference type="KEGG" id="tmn:UCRPA7_4483"/>
<dbReference type="GO" id="GO:0006508">
    <property type="term" value="P:proteolysis"/>
    <property type="evidence" value="ECO:0007669"/>
    <property type="project" value="UniProtKB-KW"/>
</dbReference>
<keyword evidence="15" id="KW-1185">Reference proteome</keyword>
<keyword evidence="5" id="KW-0732">Signal</keyword>
<evidence type="ECO:0000256" key="4">
    <source>
        <dbReference type="ARBA" id="ARBA00022670"/>
    </source>
</evidence>
<dbReference type="InterPro" id="IPR021109">
    <property type="entry name" value="Peptidase_aspartic_dom_sf"/>
</dbReference>
<keyword evidence="12" id="KW-1015">Disulfide bond</keyword>
<dbReference type="PROSITE" id="PS51767">
    <property type="entry name" value="PEPTIDASE_A1"/>
    <property type="match status" value="1"/>
</dbReference>
<feature type="active site" evidence="11">
    <location>
        <position position="271"/>
    </location>
</feature>
<evidence type="ECO:0000256" key="11">
    <source>
        <dbReference type="PIRSR" id="PIRSR601461-1"/>
    </source>
</evidence>
<keyword evidence="4" id="KW-0645">Protease</keyword>
<dbReference type="PANTHER" id="PTHR47966">
    <property type="entry name" value="BETA-SITE APP-CLEAVING ENZYME, ISOFORM A-RELATED"/>
    <property type="match status" value="1"/>
</dbReference>
<dbReference type="PANTHER" id="PTHR47966:SF75">
    <property type="entry name" value="ENDOPEPTIDASE (CTSD), PUTATIVE (AFU_ORTHOLOGUE AFUA_4G07040)-RELATED"/>
    <property type="match status" value="1"/>
</dbReference>
<dbReference type="MEROPS" id="A01.077"/>
<keyword evidence="8" id="KW-0472">Membrane</keyword>
<comment type="similarity">
    <text evidence="2">Belongs to the peptidase A1 family.</text>
</comment>